<protein>
    <submittedName>
        <fullName evidence="2">Uncharacterized protein</fullName>
    </submittedName>
</protein>
<dbReference type="PANTHER" id="PTHR34380:SF3">
    <property type="entry name" value="FRIGIDA-LIKE PROTEIN"/>
    <property type="match status" value="1"/>
</dbReference>
<comment type="caution">
    <text evidence="2">The sequence shown here is derived from an EMBL/GenBank/DDBJ whole genome shotgun (WGS) entry which is preliminary data.</text>
</comment>
<keyword evidence="3" id="KW-1185">Reference proteome</keyword>
<feature type="region of interest" description="Disordered" evidence="1">
    <location>
        <begin position="88"/>
        <end position="153"/>
    </location>
</feature>
<evidence type="ECO:0000313" key="3">
    <source>
        <dbReference type="Proteomes" id="UP001237642"/>
    </source>
</evidence>
<gene>
    <name evidence="2" type="ORF">POM88_019424</name>
</gene>
<evidence type="ECO:0000256" key="1">
    <source>
        <dbReference type="SAM" id="MobiDB-lite"/>
    </source>
</evidence>
<reference evidence="2" key="2">
    <citation type="submission" date="2023-05" db="EMBL/GenBank/DDBJ databases">
        <authorList>
            <person name="Schelkunov M.I."/>
        </authorList>
    </citation>
    <scope>NUCLEOTIDE SEQUENCE</scope>
    <source>
        <strain evidence="2">Hsosn_3</strain>
        <tissue evidence="2">Leaf</tissue>
    </source>
</reference>
<reference evidence="2" key="1">
    <citation type="submission" date="2023-02" db="EMBL/GenBank/DDBJ databases">
        <title>Genome of toxic invasive species Heracleum sosnowskyi carries increased number of genes despite the absence of recent whole-genome duplications.</title>
        <authorList>
            <person name="Schelkunov M."/>
            <person name="Shtratnikova V."/>
            <person name="Makarenko M."/>
            <person name="Klepikova A."/>
            <person name="Omelchenko D."/>
            <person name="Novikova G."/>
            <person name="Obukhova E."/>
            <person name="Bogdanov V."/>
            <person name="Penin A."/>
            <person name="Logacheva M."/>
        </authorList>
    </citation>
    <scope>NUCLEOTIDE SEQUENCE</scope>
    <source>
        <strain evidence="2">Hsosn_3</strain>
        <tissue evidence="2">Leaf</tissue>
    </source>
</reference>
<feature type="compositionally biased region" description="Basic and acidic residues" evidence="1">
    <location>
        <begin position="88"/>
        <end position="97"/>
    </location>
</feature>
<dbReference type="AlphaFoldDB" id="A0AAD8IAW1"/>
<name>A0AAD8IAW1_9APIA</name>
<dbReference type="PANTHER" id="PTHR34380">
    <property type="entry name" value="BNAA03G12380D PROTEIN"/>
    <property type="match status" value="1"/>
</dbReference>
<proteinExistence type="predicted"/>
<dbReference type="EMBL" id="JAUIZM010000005">
    <property type="protein sequence ID" value="KAK1381689.1"/>
    <property type="molecule type" value="Genomic_DNA"/>
</dbReference>
<dbReference type="Proteomes" id="UP001237642">
    <property type="component" value="Unassembled WGS sequence"/>
</dbReference>
<sequence>MTLLVAESHSSSQFSPVLFKSTKFLFSSKLEFHSSSNQVKRMGPNSHVMGMACGNRMPTENQVVIEIDDSDDEKPIIETASASKTDKDFGRCYEKDPASQSISRGKRPLVCTPNNGDVGGVNGSIKNKKHKMDSPFPNKASENSDSSKDSITTKDMDELVSKVVKTKPFNYEVELLTAFNKDDELCLNAVCALHRVEKRDKLRCGSQYRGFSSIDATSLYLMCIALSNYHAICNPRKS</sequence>
<organism evidence="2 3">
    <name type="scientific">Heracleum sosnowskyi</name>
    <dbReference type="NCBI Taxonomy" id="360622"/>
    <lineage>
        <taxon>Eukaryota</taxon>
        <taxon>Viridiplantae</taxon>
        <taxon>Streptophyta</taxon>
        <taxon>Embryophyta</taxon>
        <taxon>Tracheophyta</taxon>
        <taxon>Spermatophyta</taxon>
        <taxon>Magnoliopsida</taxon>
        <taxon>eudicotyledons</taxon>
        <taxon>Gunneridae</taxon>
        <taxon>Pentapetalae</taxon>
        <taxon>asterids</taxon>
        <taxon>campanulids</taxon>
        <taxon>Apiales</taxon>
        <taxon>Apiaceae</taxon>
        <taxon>Apioideae</taxon>
        <taxon>apioid superclade</taxon>
        <taxon>Tordylieae</taxon>
        <taxon>Tordyliinae</taxon>
        <taxon>Heracleum</taxon>
    </lineage>
</organism>
<accession>A0AAD8IAW1</accession>
<evidence type="ECO:0000313" key="2">
    <source>
        <dbReference type="EMBL" id="KAK1381689.1"/>
    </source>
</evidence>